<organism evidence="8 9">
    <name type="scientific">Paenibacillus sophorae</name>
    <dbReference type="NCBI Taxonomy" id="1333845"/>
    <lineage>
        <taxon>Bacteria</taxon>
        <taxon>Bacillati</taxon>
        <taxon>Bacillota</taxon>
        <taxon>Bacilli</taxon>
        <taxon>Bacillales</taxon>
        <taxon>Paenibacillaceae</taxon>
        <taxon>Paenibacillus</taxon>
    </lineage>
</organism>
<dbReference type="PROSITE" id="PS50893">
    <property type="entry name" value="ABC_TRANSPORTER_2"/>
    <property type="match status" value="1"/>
</dbReference>
<keyword evidence="9" id="KW-1185">Reference proteome</keyword>
<keyword evidence="3" id="KW-0813">Transport</keyword>
<accession>A0ABX8HJE4</accession>
<dbReference type="GO" id="GO:0005524">
    <property type="term" value="F:ATP binding"/>
    <property type="evidence" value="ECO:0007669"/>
    <property type="project" value="UniProtKB-KW"/>
</dbReference>
<proteinExistence type="inferred from homology"/>
<gene>
    <name evidence="8" type="ORF">KP014_27650</name>
</gene>
<evidence type="ECO:0000256" key="5">
    <source>
        <dbReference type="ARBA" id="ARBA00022970"/>
    </source>
</evidence>
<keyword evidence="8" id="KW-0547">Nucleotide-binding</keyword>
<evidence type="ECO:0000259" key="7">
    <source>
        <dbReference type="PROSITE" id="PS50893"/>
    </source>
</evidence>
<evidence type="ECO:0000313" key="8">
    <source>
        <dbReference type="EMBL" id="QWU18550.1"/>
    </source>
</evidence>
<keyword evidence="5" id="KW-0029">Amino-acid transport</keyword>
<dbReference type="PROSITE" id="PS00211">
    <property type="entry name" value="ABC_TRANSPORTER_1"/>
    <property type="match status" value="1"/>
</dbReference>
<sequence length="239" mass="26814">MVLQIEQVSKQYHGDPILKEVSLDIREGERVVIIGPSGSGKSTLLRCMAGLEPIDGGQILYNGQDVGGSRHARAEIGMVFQSFDLFQHLNAIQNIMLAPKVVRREKENEVRARAVQLLERVRLKDRAEHYPEQLSGGQQQRIAIARALAMNPKLMLFDEPTSALDPEMTAEVLDVISDLARDGMTVVIVTHEMEFARRVGDRIIFMDQGKVVEDLPSSQMEEAGKHPRLAQFLNQITQY</sequence>
<keyword evidence="8" id="KW-0067">ATP-binding</keyword>
<dbReference type="EMBL" id="CP076607">
    <property type="protein sequence ID" value="QWU18550.1"/>
    <property type="molecule type" value="Genomic_DNA"/>
</dbReference>
<feature type="domain" description="ABC transporter" evidence="7">
    <location>
        <begin position="3"/>
        <end position="233"/>
    </location>
</feature>
<keyword evidence="6" id="KW-0472">Membrane</keyword>
<dbReference type="InterPro" id="IPR050086">
    <property type="entry name" value="MetN_ABC_transporter-like"/>
</dbReference>
<dbReference type="InterPro" id="IPR030679">
    <property type="entry name" value="ABC_ATPase_HisP-typ"/>
</dbReference>
<evidence type="ECO:0000256" key="6">
    <source>
        <dbReference type="ARBA" id="ARBA00023136"/>
    </source>
</evidence>
<dbReference type="InterPro" id="IPR017871">
    <property type="entry name" value="ABC_transporter-like_CS"/>
</dbReference>
<dbReference type="PANTHER" id="PTHR43166">
    <property type="entry name" value="AMINO ACID IMPORT ATP-BINDING PROTEIN"/>
    <property type="match status" value="1"/>
</dbReference>
<evidence type="ECO:0000256" key="4">
    <source>
        <dbReference type="ARBA" id="ARBA00022475"/>
    </source>
</evidence>
<evidence type="ECO:0000313" key="9">
    <source>
        <dbReference type="Proteomes" id="UP000683429"/>
    </source>
</evidence>
<protein>
    <submittedName>
        <fullName evidence="8">Amino acid ABC transporter ATP-binding protein</fullName>
    </submittedName>
</protein>
<keyword evidence="4" id="KW-1003">Cell membrane</keyword>
<dbReference type="PIRSF" id="PIRSF039085">
    <property type="entry name" value="ABC_ATPase_HisP"/>
    <property type="match status" value="1"/>
</dbReference>
<dbReference type="SMART" id="SM00382">
    <property type="entry name" value="AAA"/>
    <property type="match status" value="1"/>
</dbReference>
<dbReference type="PANTHER" id="PTHR43166:SF9">
    <property type="entry name" value="GLUTAMATE_ASPARTATE IMPORT ATP-BINDING PROTEIN GLTL"/>
    <property type="match status" value="1"/>
</dbReference>
<comment type="similarity">
    <text evidence="2">Belongs to the ABC transporter superfamily.</text>
</comment>
<dbReference type="InterPro" id="IPR003593">
    <property type="entry name" value="AAA+_ATPase"/>
</dbReference>
<dbReference type="InterPro" id="IPR003439">
    <property type="entry name" value="ABC_transporter-like_ATP-bd"/>
</dbReference>
<reference evidence="8 9" key="1">
    <citation type="submission" date="2021-06" db="EMBL/GenBank/DDBJ databases">
        <title>Whole genome sequence of Paenibacillus sophorae DSM23020 for comparative genomics.</title>
        <authorList>
            <person name="Kim M.-J."/>
            <person name="Lee G."/>
            <person name="Shin J.-H."/>
        </authorList>
    </citation>
    <scope>NUCLEOTIDE SEQUENCE [LARGE SCALE GENOMIC DNA]</scope>
    <source>
        <strain evidence="8 9">DSM 23020</strain>
    </source>
</reference>
<dbReference type="CDD" id="cd03262">
    <property type="entry name" value="ABC_HisP_GlnQ"/>
    <property type="match status" value="1"/>
</dbReference>
<evidence type="ECO:0000256" key="3">
    <source>
        <dbReference type="ARBA" id="ARBA00022448"/>
    </source>
</evidence>
<dbReference type="Pfam" id="PF00005">
    <property type="entry name" value="ABC_tran"/>
    <property type="match status" value="1"/>
</dbReference>
<comment type="subcellular location">
    <subcellularLocation>
        <location evidence="1">Cell membrane</location>
        <topology evidence="1">Peripheral membrane protein</topology>
    </subcellularLocation>
</comment>
<evidence type="ECO:0000256" key="2">
    <source>
        <dbReference type="ARBA" id="ARBA00005417"/>
    </source>
</evidence>
<evidence type="ECO:0000256" key="1">
    <source>
        <dbReference type="ARBA" id="ARBA00004202"/>
    </source>
</evidence>
<name>A0ABX8HJE4_9BACL</name>
<dbReference type="Proteomes" id="UP000683429">
    <property type="component" value="Chromosome"/>
</dbReference>